<comment type="similarity">
    <text evidence="2 15">Belongs to the methyltransferase superfamily. RRP8 family.</text>
</comment>
<evidence type="ECO:0000256" key="8">
    <source>
        <dbReference type="ARBA" id="ARBA00022691"/>
    </source>
</evidence>
<evidence type="ECO:0000256" key="16">
    <source>
        <dbReference type="SAM" id="MobiDB-lite"/>
    </source>
</evidence>
<dbReference type="GO" id="GO:0000183">
    <property type="term" value="P:rDNA heterochromatin formation"/>
    <property type="evidence" value="ECO:0007669"/>
    <property type="project" value="TreeGrafter"/>
</dbReference>
<dbReference type="GO" id="GO:0046015">
    <property type="term" value="P:regulation of transcription by glucose"/>
    <property type="evidence" value="ECO:0007669"/>
    <property type="project" value="TreeGrafter"/>
</dbReference>
<keyword evidence="5 15" id="KW-0698">rRNA processing</keyword>
<keyword evidence="12 15" id="KW-0539">Nucleus</keyword>
<feature type="region of interest" description="Disordered" evidence="16">
    <location>
        <begin position="54"/>
        <end position="129"/>
    </location>
</feature>
<gene>
    <name evidence="17" type="ORF">R3I93_004014</name>
</gene>
<evidence type="ECO:0000256" key="1">
    <source>
        <dbReference type="ARBA" id="ARBA00004604"/>
    </source>
</evidence>
<comment type="caution">
    <text evidence="17">The sequence shown here is derived from an EMBL/GenBank/DDBJ whole genome shotgun (WGS) entry which is preliminary data.</text>
</comment>
<feature type="compositionally biased region" description="Basic residues" evidence="16">
    <location>
        <begin position="104"/>
        <end position="114"/>
    </location>
</feature>
<dbReference type="GO" id="GO:0005677">
    <property type="term" value="C:chromatin silencing complex"/>
    <property type="evidence" value="ECO:0007669"/>
    <property type="project" value="TreeGrafter"/>
</dbReference>
<dbReference type="PANTHER" id="PTHR12787">
    <property type="entry name" value="RIBOSOMAL RNA-PROCESSING PROTEIN 8"/>
    <property type="match status" value="1"/>
</dbReference>
<dbReference type="GO" id="GO:0008168">
    <property type="term" value="F:methyltransferase activity"/>
    <property type="evidence" value="ECO:0007669"/>
    <property type="project" value="UniProtKB-KW"/>
</dbReference>
<dbReference type="GO" id="GO:0033553">
    <property type="term" value="C:rDNA heterochromatin"/>
    <property type="evidence" value="ECO:0007669"/>
    <property type="project" value="TreeGrafter"/>
</dbReference>
<name>A0AAN9HFZ0_9TELE</name>
<evidence type="ECO:0000256" key="6">
    <source>
        <dbReference type="ARBA" id="ARBA00022603"/>
    </source>
</evidence>
<keyword evidence="6 15" id="KW-0489">Methyltransferase</keyword>
<keyword evidence="9" id="KW-0156">Chromatin regulator</keyword>
<dbReference type="FunFam" id="3.40.50.150:FF:000068">
    <property type="entry name" value="Ribosomal RNA-processing protein 8"/>
    <property type="match status" value="1"/>
</dbReference>
<dbReference type="InterPro" id="IPR007823">
    <property type="entry name" value="RRP8"/>
</dbReference>
<keyword evidence="7 15" id="KW-0808">Transferase</keyword>
<feature type="compositionally biased region" description="Basic and acidic residues" evidence="16">
    <location>
        <begin position="291"/>
        <end position="300"/>
    </location>
</feature>
<dbReference type="Proteomes" id="UP001364617">
    <property type="component" value="Unassembled WGS sequence"/>
</dbReference>
<comment type="subcellular location">
    <subcellularLocation>
        <location evidence="1 15">Nucleus</location>
        <location evidence="1 15">Nucleolus</location>
    </subcellularLocation>
</comment>
<evidence type="ECO:0000256" key="9">
    <source>
        <dbReference type="ARBA" id="ARBA00022853"/>
    </source>
</evidence>
<feature type="region of interest" description="Disordered" evidence="16">
    <location>
        <begin position="1"/>
        <end position="31"/>
    </location>
</feature>
<keyword evidence="10" id="KW-0805">Transcription regulation</keyword>
<evidence type="ECO:0000256" key="13">
    <source>
        <dbReference type="ARBA" id="ARBA00057870"/>
    </source>
</evidence>
<dbReference type="AlphaFoldDB" id="A0AAN9HFZ0"/>
<dbReference type="FunFam" id="1.10.10.2150:FF:000001">
    <property type="entry name" value="Ribosomal RNA-processing protein 8"/>
    <property type="match status" value="1"/>
</dbReference>
<feature type="compositionally biased region" description="Basic and acidic residues" evidence="16">
    <location>
        <begin position="260"/>
        <end position="270"/>
    </location>
</feature>
<dbReference type="GO" id="GO:0005730">
    <property type="term" value="C:nucleolus"/>
    <property type="evidence" value="ECO:0007669"/>
    <property type="project" value="UniProtKB-SubCell"/>
</dbReference>
<sequence>MFAEEEWTDSPSVDGSAHTVKLSPAPCKDKSVAKKSLLRTLQTLGSVPNWEIEKVFEDSDEEKDASTAVQTTKKKRCKKRKRRSNADNEGKQQDKVDSPETPTKKKQKLMKKAVKGISSKVSQESRKDKNDIGVGLLLEKNGSQAETKLNRKQWRNKVKNKKRCKNKYLTKTTGVDDANAKKEPLVQTLDISKSKKVQKQKSTKLTSVGEANVKKEPLVQTQDINNGISSATDDVEDCKDFKTDKTSRIADHSLSNGNISHEEGRKEKPSKMMKKSQLQADKLRRILNLSHTDDGNKATEEPEEPEEPKGTIVNLKSDEEQMPTDPSTALRTKMVRQLEASRFRYINEQLYTSTSGEARRMFQQDPEAIAVYHKGYTTQVQHWPTNPVDSIISYICQKPPSLVVADFGCGDCKIARSVKNKVHSFDLAPVCDLAIACDMAEVPLGDSTVDIAVFCLSLMGTNLGEFLEEANRVLVMGGVLKIAEVASRFENIRSFIGALSSLGFKIVNKDTENSHFYSFEFTKTGEVLENAKKAGLQLKPCLYKKR</sequence>
<dbReference type="InterPro" id="IPR029063">
    <property type="entry name" value="SAM-dependent_MTases_sf"/>
</dbReference>
<evidence type="ECO:0000256" key="5">
    <source>
        <dbReference type="ARBA" id="ARBA00022552"/>
    </source>
</evidence>
<dbReference type="GO" id="GO:0042149">
    <property type="term" value="P:cellular response to glucose starvation"/>
    <property type="evidence" value="ECO:0007669"/>
    <property type="project" value="TreeGrafter"/>
</dbReference>
<dbReference type="CDD" id="cd02440">
    <property type="entry name" value="AdoMet_MTases"/>
    <property type="match status" value="1"/>
</dbReference>
<evidence type="ECO:0000256" key="11">
    <source>
        <dbReference type="ARBA" id="ARBA00023163"/>
    </source>
</evidence>
<keyword evidence="11" id="KW-0804">Transcription</keyword>
<comment type="function">
    <text evidence="13">Essential component of the eNoSC (energy-dependent nucleolar silencing) complex, a complex that mediates silencing of rDNA in response to intracellular energy status and acts by recruiting histone-modifying enzymes. The eNoSC complex is able to sense the energy status of cell: upon glucose starvation, elevation of NAD(+)/NADP(+) ratio activates SIRT1, leading to histone H3 deacetylation followed by dimethylation of H3 at 'Lys-9' (H3K9me2) by SUV39H1 and the formation of silent chromatin in the rDNA locus. In the complex, RRP8 binds to H3K9me2 and probably acts as a methyltransferase. Its substrates are however unknown.</text>
</comment>
<comment type="subunit">
    <text evidence="14">Component of the eNoSC complex, composed of SIRT1, SUV39H1 and RRP8.</text>
</comment>
<evidence type="ECO:0000256" key="7">
    <source>
        <dbReference type="ARBA" id="ARBA00022679"/>
    </source>
</evidence>
<feature type="compositionally biased region" description="Basic and acidic residues" evidence="16">
    <location>
        <begin position="84"/>
        <end position="98"/>
    </location>
</feature>
<keyword evidence="8 15" id="KW-0949">S-adenosyl-L-methionine</keyword>
<dbReference type="Gene3D" id="3.40.50.150">
    <property type="entry name" value="Vaccinia Virus protein VP39"/>
    <property type="match status" value="1"/>
</dbReference>
<evidence type="ECO:0000313" key="18">
    <source>
        <dbReference type="Proteomes" id="UP001364617"/>
    </source>
</evidence>
<feature type="region of interest" description="Disordered" evidence="16">
    <location>
        <begin position="249"/>
        <end position="327"/>
    </location>
</feature>
<dbReference type="SUPFAM" id="SSF53335">
    <property type="entry name" value="S-adenosyl-L-methionine-dependent methyltransferases"/>
    <property type="match status" value="1"/>
</dbReference>
<dbReference type="GO" id="GO:0006364">
    <property type="term" value="P:rRNA processing"/>
    <property type="evidence" value="ECO:0007669"/>
    <property type="project" value="UniProtKB-UniRule"/>
</dbReference>
<dbReference type="PANTHER" id="PTHR12787:SF0">
    <property type="entry name" value="RIBOSOMAL RNA-PROCESSING PROTEIN 8"/>
    <property type="match status" value="1"/>
</dbReference>
<comment type="function">
    <text evidence="15">Probable methyltransferase required to silence rDNA.</text>
</comment>
<dbReference type="InterPro" id="IPR042036">
    <property type="entry name" value="RRP8_N"/>
</dbReference>
<evidence type="ECO:0000256" key="12">
    <source>
        <dbReference type="ARBA" id="ARBA00023242"/>
    </source>
</evidence>
<evidence type="ECO:0000256" key="15">
    <source>
        <dbReference type="RuleBase" id="RU365074"/>
    </source>
</evidence>
<evidence type="ECO:0000313" key="17">
    <source>
        <dbReference type="EMBL" id="KAK7171578.1"/>
    </source>
</evidence>
<evidence type="ECO:0000256" key="2">
    <source>
        <dbReference type="ARBA" id="ARBA00006301"/>
    </source>
</evidence>
<evidence type="ECO:0000256" key="14">
    <source>
        <dbReference type="ARBA" id="ARBA00062710"/>
    </source>
</evidence>
<accession>A0AAN9HFZ0</accession>
<evidence type="ECO:0000256" key="10">
    <source>
        <dbReference type="ARBA" id="ARBA00023015"/>
    </source>
</evidence>
<proteinExistence type="inferred from homology"/>
<dbReference type="EMBL" id="JAYKXH010000004">
    <property type="protein sequence ID" value="KAK7171578.1"/>
    <property type="molecule type" value="Genomic_DNA"/>
</dbReference>
<dbReference type="EC" id="2.1.1.-" evidence="15"/>
<evidence type="ECO:0000256" key="4">
    <source>
        <dbReference type="ARBA" id="ARBA00022491"/>
    </source>
</evidence>
<dbReference type="Pfam" id="PF05148">
    <property type="entry name" value="Methyltransf_8"/>
    <property type="match status" value="1"/>
</dbReference>
<dbReference type="GO" id="GO:0032259">
    <property type="term" value="P:methylation"/>
    <property type="evidence" value="ECO:0007669"/>
    <property type="project" value="UniProtKB-KW"/>
</dbReference>
<keyword evidence="4" id="KW-0678">Repressor</keyword>
<reference evidence="17 18" key="1">
    <citation type="submission" date="2024-02" db="EMBL/GenBank/DDBJ databases">
        <title>Chromosome-level genome assembly of the Eurasian Minnow (Phoxinus phoxinus).</title>
        <authorList>
            <person name="Oriowo T.O."/>
            <person name="Martin S."/>
            <person name="Stange M."/>
            <person name="Chrysostomakis Y."/>
            <person name="Brown T."/>
            <person name="Winkler S."/>
            <person name="Kukowka S."/>
            <person name="Myers E.W."/>
            <person name="Bohne A."/>
        </authorList>
    </citation>
    <scope>NUCLEOTIDE SEQUENCE [LARGE SCALE GENOMIC DNA]</scope>
    <source>
        <strain evidence="17">ZFMK-TIS-60720</strain>
        <tissue evidence="17">Whole Organism</tissue>
    </source>
</reference>
<feature type="compositionally biased region" description="Basic residues" evidence="16">
    <location>
        <begin position="72"/>
        <end position="83"/>
    </location>
</feature>
<evidence type="ECO:0000256" key="3">
    <source>
        <dbReference type="ARBA" id="ARBA00020203"/>
    </source>
</evidence>
<dbReference type="Gene3D" id="1.10.10.2150">
    <property type="entry name" value="Ribosomal RNA-processing protein 8, N-terminal domain"/>
    <property type="match status" value="1"/>
</dbReference>
<organism evidence="17 18">
    <name type="scientific">Phoxinus phoxinus</name>
    <name type="common">Eurasian minnow</name>
    <dbReference type="NCBI Taxonomy" id="58324"/>
    <lineage>
        <taxon>Eukaryota</taxon>
        <taxon>Metazoa</taxon>
        <taxon>Chordata</taxon>
        <taxon>Craniata</taxon>
        <taxon>Vertebrata</taxon>
        <taxon>Euteleostomi</taxon>
        <taxon>Actinopterygii</taxon>
        <taxon>Neopterygii</taxon>
        <taxon>Teleostei</taxon>
        <taxon>Ostariophysi</taxon>
        <taxon>Cypriniformes</taxon>
        <taxon>Leuciscidae</taxon>
        <taxon>Phoxininae</taxon>
        <taxon>Phoxinus</taxon>
    </lineage>
</organism>
<keyword evidence="18" id="KW-1185">Reference proteome</keyword>
<protein>
    <recommendedName>
        <fullName evidence="3 15">Ribosomal RNA-processing protein 8</fullName>
        <ecNumber evidence="15">2.1.1.-</ecNumber>
    </recommendedName>
</protein>